<dbReference type="EMBL" id="AALC02000009">
    <property type="protein sequence ID" value="EEQ07696.1"/>
    <property type="molecule type" value="Genomic_DNA"/>
</dbReference>
<name>A0ABM9Y1W2_YERBE</name>
<keyword evidence="2" id="KW-1185">Reference proteome</keyword>
<protein>
    <submittedName>
        <fullName evidence="1">Uncharacterized protein</fullName>
    </submittedName>
</protein>
<accession>A0ABM9Y1W2</accession>
<dbReference type="Proteomes" id="UP000010319">
    <property type="component" value="Unassembled WGS sequence"/>
</dbReference>
<gene>
    <name evidence="1" type="ORF">yberc0001_20130</name>
</gene>
<comment type="caution">
    <text evidence="1">The sequence shown here is derived from an EMBL/GenBank/DDBJ whole genome shotgun (WGS) entry which is preliminary data.</text>
</comment>
<proteinExistence type="predicted"/>
<evidence type="ECO:0000313" key="2">
    <source>
        <dbReference type="Proteomes" id="UP000010319"/>
    </source>
</evidence>
<organism evidence="1 2">
    <name type="scientific">Yersinia bercovieri ATCC 43970</name>
    <dbReference type="NCBI Taxonomy" id="349968"/>
    <lineage>
        <taxon>Bacteria</taxon>
        <taxon>Pseudomonadati</taxon>
        <taxon>Pseudomonadota</taxon>
        <taxon>Gammaproteobacteria</taxon>
        <taxon>Enterobacterales</taxon>
        <taxon>Yersiniaceae</taxon>
        <taxon>Yersinia</taxon>
    </lineage>
</organism>
<evidence type="ECO:0000313" key="1">
    <source>
        <dbReference type="EMBL" id="EEQ07696.1"/>
    </source>
</evidence>
<sequence length="38" mass="3878">MVISVMPSQSAVNLGTTGVGGIKLIPQQLPITIRNSVG</sequence>
<reference evidence="1" key="1">
    <citation type="submission" date="2008-12" db="EMBL/GenBank/DDBJ databases">
        <title>Annotation of the Yersinia bercovieri ATCC 43970 genome.</title>
        <authorList>
            <person name="Read T.D."/>
            <person name="Akmal A."/>
            <person name="Bishop-Lilly K."/>
            <person name="Chen P.E."/>
            <person name="Cook C."/>
            <person name="Kiley M.P."/>
            <person name="Lentz S."/>
            <person name="Mateczun A."/>
            <person name="Nagarajan N."/>
            <person name="Nolan N."/>
            <person name="Osborne B.I."/>
            <person name="Pop M."/>
            <person name="Sozhamannan S."/>
            <person name="Stewart A.C."/>
            <person name="Sulakvelidze A."/>
            <person name="Thomason B."/>
            <person name="Willner K."/>
            <person name="Zwick M.E."/>
        </authorList>
    </citation>
    <scope>NUCLEOTIDE SEQUENCE [LARGE SCALE GENOMIC DNA]</scope>
    <source>
        <strain evidence="1">ATCC 43970</strain>
    </source>
</reference>